<keyword evidence="2" id="KW-1185">Reference proteome</keyword>
<reference evidence="1 2" key="1">
    <citation type="journal article" date="2019" name="Nat. Ecol. Evol.">
        <title>Megaphylogeny resolves global patterns of mushroom evolution.</title>
        <authorList>
            <person name="Varga T."/>
            <person name="Krizsan K."/>
            <person name="Foldi C."/>
            <person name="Dima B."/>
            <person name="Sanchez-Garcia M."/>
            <person name="Sanchez-Ramirez S."/>
            <person name="Szollosi G.J."/>
            <person name="Szarkandi J.G."/>
            <person name="Papp V."/>
            <person name="Albert L."/>
            <person name="Andreopoulos W."/>
            <person name="Angelini C."/>
            <person name="Antonin V."/>
            <person name="Barry K.W."/>
            <person name="Bougher N.L."/>
            <person name="Buchanan P."/>
            <person name="Buyck B."/>
            <person name="Bense V."/>
            <person name="Catcheside P."/>
            <person name="Chovatia M."/>
            <person name="Cooper J."/>
            <person name="Damon W."/>
            <person name="Desjardin D."/>
            <person name="Finy P."/>
            <person name="Geml J."/>
            <person name="Haridas S."/>
            <person name="Hughes K."/>
            <person name="Justo A."/>
            <person name="Karasinski D."/>
            <person name="Kautmanova I."/>
            <person name="Kiss B."/>
            <person name="Kocsube S."/>
            <person name="Kotiranta H."/>
            <person name="LaButti K.M."/>
            <person name="Lechner B.E."/>
            <person name="Liimatainen K."/>
            <person name="Lipzen A."/>
            <person name="Lukacs Z."/>
            <person name="Mihaltcheva S."/>
            <person name="Morgado L.N."/>
            <person name="Niskanen T."/>
            <person name="Noordeloos M.E."/>
            <person name="Ohm R.A."/>
            <person name="Ortiz-Santana B."/>
            <person name="Ovrebo C."/>
            <person name="Racz N."/>
            <person name="Riley R."/>
            <person name="Savchenko A."/>
            <person name="Shiryaev A."/>
            <person name="Soop K."/>
            <person name="Spirin V."/>
            <person name="Szebenyi C."/>
            <person name="Tomsovsky M."/>
            <person name="Tulloss R.E."/>
            <person name="Uehling J."/>
            <person name="Grigoriev I.V."/>
            <person name="Vagvolgyi C."/>
            <person name="Papp T."/>
            <person name="Martin F.M."/>
            <person name="Miettinen O."/>
            <person name="Hibbett D.S."/>
            <person name="Nagy L.G."/>
        </authorList>
    </citation>
    <scope>NUCLEOTIDE SEQUENCE [LARGE SCALE GENOMIC DNA]</scope>
    <source>
        <strain evidence="1 2">FP101781</strain>
    </source>
</reference>
<protein>
    <submittedName>
        <fullName evidence="1">Uncharacterized protein</fullName>
    </submittedName>
</protein>
<name>A0A4Y7SKX7_COPMI</name>
<evidence type="ECO:0000313" key="2">
    <source>
        <dbReference type="Proteomes" id="UP000298030"/>
    </source>
</evidence>
<gene>
    <name evidence="1" type="ORF">FA13DRAFT_1920734</name>
</gene>
<proteinExistence type="predicted"/>
<dbReference type="AlphaFoldDB" id="A0A4Y7SKX7"/>
<comment type="caution">
    <text evidence="1">The sequence shown here is derived from an EMBL/GenBank/DDBJ whole genome shotgun (WGS) entry which is preliminary data.</text>
</comment>
<dbReference type="EMBL" id="QPFP01000092">
    <property type="protein sequence ID" value="TEB22422.1"/>
    <property type="molecule type" value="Genomic_DNA"/>
</dbReference>
<accession>A0A4Y7SKX7</accession>
<sequence>MSVSRAGEPSARAFLGCIDKRLRLTSPVDLAACPGIRKHVLCHKIGANEKAKRLTFVKRPRTQSGRWGPTAFVPQIHEIFHVRKYRHRHKSSFERRGEKHYYSAIYGGLSTFCLSLDAAQCMDVARCSTPSGYDSGGEIPHISPNFSHSTELDNVATALRHHLLTILRPSLEPRGVLFTSCSPPGWLQARRQICVKVHRCRRREDNTSILPSYESRLMSVRLVGWHAGPAHALPFYSGPSVTWLLRRDLSPWVHHKYLTTEPLRTILDLLKRPKGAVWWKPAVFALVVVRSDVGPHVEGRKQIGECNSNREMIVKPPASGVDVEAELDAVAIRVMLCRVVMGWGSKPGTLEK</sequence>
<dbReference type="Proteomes" id="UP000298030">
    <property type="component" value="Unassembled WGS sequence"/>
</dbReference>
<evidence type="ECO:0000313" key="1">
    <source>
        <dbReference type="EMBL" id="TEB22422.1"/>
    </source>
</evidence>
<organism evidence="1 2">
    <name type="scientific">Coprinellus micaceus</name>
    <name type="common">Glistening ink-cap mushroom</name>
    <name type="synonym">Coprinus micaceus</name>
    <dbReference type="NCBI Taxonomy" id="71717"/>
    <lineage>
        <taxon>Eukaryota</taxon>
        <taxon>Fungi</taxon>
        <taxon>Dikarya</taxon>
        <taxon>Basidiomycota</taxon>
        <taxon>Agaricomycotina</taxon>
        <taxon>Agaricomycetes</taxon>
        <taxon>Agaricomycetidae</taxon>
        <taxon>Agaricales</taxon>
        <taxon>Agaricineae</taxon>
        <taxon>Psathyrellaceae</taxon>
        <taxon>Coprinellus</taxon>
    </lineage>
</organism>